<keyword evidence="2" id="KW-1185">Reference proteome</keyword>
<comment type="caution">
    <text evidence="1">The sequence shown here is derived from an EMBL/GenBank/DDBJ whole genome shotgun (WGS) entry which is preliminary data.</text>
</comment>
<accession>A0ABR8LFY9</accession>
<proteinExistence type="predicted"/>
<evidence type="ECO:0000313" key="1">
    <source>
        <dbReference type="EMBL" id="MBD3585179.1"/>
    </source>
</evidence>
<dbReference type="Proteomes" id="UP000624419">
    <property type="component" value="Unassembled WGS sequence"/>
</dbReference>
<sequence length="122" mass="13453">MTHLSKEIPQVGYTVDLDQVNAKLASFGGMMKNPVGDIKVANFCHLQLTRSLHVILDTPAGLVSVFVVPPDAEQQIPQNFENQQYRGTSFSLQKARILVVGDKDVNLVPLTEKLKNTMVFSA</sequence>
<organism evidence="1 2">
    <name type="scientific">Salinimonas profundi</name>
    <dbReference type="NCBI Taxonomy" id="2729140"/>
    <lineage>
        <taxon>Bacteria</taxon>
        <taxon>Pseudomonadati</taxon>
        <taxon>Pseudomonadota</taxon>
        <taxon>Gammaproteobacteria</taxon>
        <taxon>Alteromonadales</taxon>
        <taxon>Alteromonadaceae</taxon>
        <taxon>Alteromonas/Salinimonas group</taxon>
        <taxon>Salinimonas</taxon>
    </lineage>
</organism>
<dbReference type="Pfam" id="PF11859">
    <property type="entry name" value="DUF3379"/>
    <property type="match status" value="1"/>
</dbReference>
<gene>
    <name evidence="1" type="ORF">HHX48_05470</name>
</gene>
<protein>
    <submittedName>
        <fullName evidence="1">DUF3379 domain-containing protein</fullName>
    </submittedName>
</protein>
<name>A0ABR8LFY9_9ALTE</name>
<evidence type="ECO:0000313" key="2">
    <source>
        <dbReference type="Proteomes" id="UP000624419"/>
    </source>
</evidence>
<reference evidence="1 2" key="1">
    <citation type="submission" date="2020-04" db="EMBL/GenBank/DDBJ databases">
        <title>Salinimonas sp. HHU 13199.</title>
        <authorList>
            <person name="Cui X."/>
            <person name="Zhang D."/>
        </authorList>
    </citation>
    <scope>NUCLEOTIDE SEQUENCE [LARGE SCALE GENOMIC DNA]</scope>
    <source>
        <strain evidence="1 2">HHU 13199</strain>
    </source>
</reference>
<dbReference type="EMBL" id="JABBXD010000002">
    <property type="protein sequence ID" value="MBD3585179.1"/>
    <property type="molecule type" value="Genomic_DNA"/>
</dbReference>
<dbReference type="InterPro" id="IPR021806">
    <property type="entry name" value="DUF3379"/>
</dbReference>